<evidence type="ECO:0000256" key="9">
    <source>
        <dbReference type="RuleBase" id="RU003946"/>
    </source>
</evidence>
<keyword evidence="11" id="KW-0732">Signal</keyword>
<evidence type="ECO:0000256" key="7">
    <source>
        <dbReference type="PIRSR" id="PIRSR601952-1"/>
    </source>
</evidence>
<dbReference type="GO" id="GO:0004035">
    <property type="term" value="F:alkaline phosphatase activity"/>
    <property type="evidence" value="ECO:0007669"/>
    <property type="project" value="UniProtKB-EC"/>
</dbReference>
<keyword evidence="4 10" id="KW-0378">Hydrolase</keyword>
<evidence type="ECO:0000256" key="1">
    <source>
        <dbReference type="ARBA" id="ARBA00005984"/>
    </source>
</evidence>
<evidence type="ECO:0000256" key="3">
    <source>
        <dbReference type="ARBA" id="ARBA00022723"/>
    </source>
</evidence>
<feature type="binding site" evidence="8">
    <location>
        <position position="202"/>
    </location>
    <ligand>
        <name>Mg(2+)</name>
        <dbReference type="ChEBI" id="CHEBI:18420"/>
    </ligand>
</feature>
<feature type="binding site" evidence="8">
    <location>
        <position position="365"/>
    </location>
    <ligand>
        <name>Zn(2+)</name>
        <dbReference type="ChEBI" id="CHEBI:29105"/>
        <label>2</label>
    </ligand>
</feature>
<dbReference type="AlphaFoldDB" id="A0A1B6KGL5"/>
<dbReference type="PROSITE" id="PS00123">
    <property type="entry name" value="ALKALINE_PHOSPHATASE"/>
    <property type="match status" value="1"/>
</dbReference>
<dbReference type="Pfam" id="PF00245">
    <property type="entry name" value="Alk_phosphatase"/>
    <property type="match status" value="1"/>
</dbReference>
<dbReference type="InterPro" id="IPR001952">
    <property type="entry name" value="Alkaline_phosphatase"/>
</dbReference>
<comment type="similarity">
    <text evidence="1 9">Belongs to the alkaline phosphatase family.</text>
</comment>
<proteinExistence type="inferred from homology"/>
<feature type="binding site" evidence="8">
    <location>
        <position position="369"/>
    </location>
    <ligand>
        <name>Zn(2+)</name>
        <dbReference type="ChEBI" id="CHEBI:29105"/>
        <label>2</label>
    </ligand>
</feature>
<feature type="signal peptide" evidence="11">
    <location>
        <begin position="1"/>
        <end position="17"/>
    </location>
</feature>
<feature type="binding site" evidence="8">
    <location>
        <position position="360"/>
    </location>
    <ligand>
        <name>Mg(2+)</name>
        <dbReference type="ChEBI" id="CHEBI:18420"/>
    </ligand>
</feature>
<dbReference type="CDD" id="cd16012">
    <property type="entry name" value="ALP"/>
    <property type="match status" value="1"/>
</dbReference>
<sequence length="456" mass="50761">MLKSLTVLSVLFAVASTQQVRDPYHDVQPESPLYLAPSDKFFIRGGINPKENTINYWHEVSADIVRRRLETVQNTEDAKNLILFLGDGMSIPTITAARIYLGQLNGEAGENSQLSFEKFPYTGLSKTYCVDSQVADSACSATAYLSGVKGNINTIGVTADVRKKDWRAMRNPEFHTKSILHWAQDAGKGAGFVTTCRVTDASPSGTYAHTAYRLWQTDLDILQDDRSATGVKDIASQLMEDEPGKNFKVIMGGGRQIFLPKEVQDGYGNQGMRGDRKDLIQTWKDHKRSINARATYITNKEQLLNFDIENNDYLLGLFNGDHMAYHKLANNTQQPTLAEMTALAIKMMRKEPNGYVLFIEGGRIDHGHHENRAHLALDETVELHKAVEVATKMTNENETLIVLTSDHAHTMAINGYPSRGSDIFTYLQGTLDNLTYSTLSYANGPNQGRFNANGRG</sequence>
<evidence type="ECO:0000256" key="2">
    <source>
        <dbReference type="ARBA" id="ARBA00012647"/>
    </source>
</evidence>
<feature type="chain" id="PRO_5008586557" description="Alkaline phosphatase" evidence="11">
    <location>
        <begin position="18"/>
        <end position="456"/>
    </location>
</feature>
<name>A0A1B6KGL5_9HEMI</name>
<feature type="binding site" evidence="8">
    <location>
        <position position="406"/>
    </location>
    <ligand>
        <name>Zn(2+)</name>
        <dbReference type="ChEBI" id="CHEBI:29105"/>
        <label>2</label>
    </ligand>
</feature>
<evidence type="ECO:0000256" key="8">
    <source>
        <dbReference type="PIRSR" id="PIRSR601952-2"/>
    </source>
</evidence>
<evidence type="ECO:0000256" key="4">
    <source>
        <dbReference type="ARBA" id="ARBA00022801"/>
    </source>
</evidence>
<keyword evidence="6 8" id="KW-0460">Magnesium</keyword>
<comment type="cofactor">
    <cofactor evidence="8">
        <name>Zn(2+)</name>
        <dbReference type="ChEBI" id="CHEBI:29105"/>
    </cofactor>
    <text evidence="8">Binds 2 Zn(2+) ions.</text>
</comment>
<dbReference type="SUPFAM" id="SSF53649">
    <property type="entry name" value="Alkaline phosphatase-like"/>
    <property type="match status" value="1"/>
</dbReference>
<evidence type="ECO:0000256" key="11">
    <source>
        <dbReference type="SAM" id="SignalP"/>
    </source>
</evidence>
<dbReference type="SMART" id="SM00098">
    <property type="entry name" value="alkPPc"/>
    <property type="match status" value="1"/>
</dbReference>
<reference evidence="12" key="1">
    <citation type="submission" date="2015-11" db="EMBL/GenBank/DDBJ databases">
        <title>De novo transcriptome assembly of four potential Pierce s Disease insect vectors from Arizona vineyards.</title>
        <authorList>
            <person name="Tassone E.E."/>
        </authorList>
    </citation>
    <scope>NUCLEOTIDE SEQUENCE</scope>
</reference>
<comment type="catalytic activity">
    <reaction evidence="10">
        <text>a phosphate monoester + H2O = an alcohol + phosphate</text>
        <dbReference type="Rhea" id="RHEA:15017"/>
        <dbReference type="ChEBI" id="CHEBI:15377"/>
        <dbReference type="ChEBI" id="CHEBI:30879"/>
        <dbReference type="ChEBI" id="CHEBI:43474"/>
        <dbReference type="ChEBI" id="CHEBI:67140"/>
        <dbReference type="EC" id="3.1.3.1"/>
    </reaction>
</comment>
<dbReference type="EMBL" id="GEBQ01029394">
    <property type="protein sequence ID" value="JAT10583.1"/>
    <property type="molecule type" value="Transcribed_RNA"/>
</dbReference>
<evidence type="ECO:0000256" key="6">
    <source>
        <dbReference type="ARBA" id="ARBA00022842"/>
    </source>
</evidence>
<dbReference type="PANTHER" id="PTHR11596">
    <property type="entry name" value="ALKALINE PHOSPHATASE"/>
    <property type="match status" value="1"/>
</dbReference>
<comment type="cofactor">
    <cofactor evidence="8">
        <name>Mg(2+)</name>
        <dbReference type="ChEBI" id="CHEBI:18420"/>
    </cofactor>
    <text evidence="8">Binds 1 Mg(2+) ion.</text>
</comment>
<dbReference type="Gene3D" id="3.40.720.10">
    <property type="entry name" value="Alkaline Phosphatase, subunit A"/>
    <property type="match status" value="1"/>
</dbReference>
<feature type="binding site" evidence="8">
    <location>
        <position position="87"/>
    </location>
    <ligand>
        <name>Mg(2+)</name>
        <dbReference type="ChEBI" id="CHEBI:18420"/>
    </ligand>
</feature>
<accession>A0A1B6KGL5</accession>
<feature type="active site" description="Phosphoserine intermediate" evidence="7">
    <location>
        <position position="137"/>
    </location>
</feature>
<dbReference type="EC" id="3.1.3.1" evidence="2 10"/>
<feature type="binding site" evidence="8">
    <location>
        <position position="87"/>
    </location>
    <ligand>
        <name>Zn(2+)</name>
        <dbReference type="ChEBI" id="CHEBI:29105"/>
        <label>2</label>
    </ligand>
</feature>
<evidence type="ECO:0000256" key="10">
    <source>
        <dbReference type="RuleBase" id="RU003947"/>
    </source>
</evidence>
<evidence type="ECO:0000256" key="5">
    <source>
        <dbReference type="ARBA" id="ARBA00022833"/>
    </source>
</evidence>
<organism evidence="12">
    <name type="scientific">Graphocephala atropunctata</name>
    <dbReference type="NCBI Taxonomy" id="36148"/>
    <lineage>
        <taxon>Eukaryota</taxon>
        <taxon>Metazoa</taxon>
        <taxon>Ecdysozoa</taxon>
        <taxon>Arthropoda</taxon>
        <taxon>Hexapoda</taxon>
        <taxon>Insecta</taxon>
        <taxon>Pterygota</taxon>
        <taxon>Neoptera</taxon>
        <taxon>Paraneoptera</taxon>
        <taxon>Hemiptera</taxon>
        <taxon>Auchenorrhyncha</taxon>
        <taxon>Membracoidea</taxon>
        <taxon>Cicadellidae</taxon>
        <taxon>Cicadellinae</taxon>
        <taxon>Cicadellini</taxon>
        <taxon>Graphocephala</taxon>
    </lineage>
</organism>
<gene>
    <name evidence="12" type="ORF">g.19535</name>
</gene>
<dbReference type="InterPro" id="IPR017850">
    <property type="entry name" value="Alkaline_phosphatase_core_sf"/>
</dbReference>
<keyword evidence="3 8" id="KW-0479">Metal-binding</keyword>
<evidence type="ECO:0000313" key="12">
    <source>
        <dbReference type="EMBL" id="JAT10583.1"/>
    </source>
</evidence>
<dbReference type="InterPro" id="IPR018299">
    <property type="entry name" value="Alkaline_phosphatase_AS"/>
</dbReference>
<dbReference type="PANTHER" id="PTHR11596:SF91">
    <property type="entry name" value="ALKALINE PHOSPHATASE-RELATED"/>
    <property type="match status" value="1"/>
</dbReference>
<dbReference type="GO" id="GO:0046872">
    <property type="term" value="F:metal ion binding"/>
    <property type="evidence" value="ECO:0007669"/>
    <property type="project" value="UniProtKB-KW"/>
</dbReference>
<keyword evidence="5 8" id="KW-0862">Zinc</keyword>
<feature type="binding site" evidence="8">
    <location>
        <position position="200"/>
    </location>
    <ligand>
        <name>Mg(2+)</name>
        <dbReference type="ChEBI" id="CHEBI:18420"/>
    </ligand>
</feature>
<feature type="binding site" evidence="8">
    <location>
        <position position="407"/>
    </location>
    <ligand>
        <name>Zn(2+)</name>
        <dbReference type="ChEBI" id="CHEBI:29105"/>
        <label>2</label>
    </ligand>
</feature>
<protein>
    <recommendedName>
        <fullName evidence="2 10">Alkaline phosphatase</fullName>
        <ecNumber evidence="2 10">3.1.3.1</ecNumber>
    </recommendedName>
</protein>
<feature type="non-terminal residue" evidence="12">
    <location>
        <position position="456"/>
    </location>
</feature>
<dbReference type="PRINTS" id="PR00113">
    <property type="entry name" value="ALKPHPHTASE"/>
</dbReference>